<dbReference type="GO" id="GO:0005737">
    <property type="term" value="C:cytoplasm"/>
    <property type="evidence" value="ECO:0007669"/>
    <property type="project" value="TreeGrafter"/>
</dbReference>
<evidence type="ECO:0000256" key="7">
    <source>
        <dbReference type="ARBA" id="ARBA00023284"/>
    </source>
</evidence>
<dbReference type="PIRSF" id="PIRSF000239">
    <property type="entry name" value="AHPC"/>
    <property type="match status" value="1"/>
</dbReference>
<dbReference type="Pfam" id="PF00578">
    <property type="entry name" value="AhpC-TSA"/>
    <property type="match status" value="1"/>
</dbReference>
<dbReference type="GO" id="GO:0045454">
    <property type="term" value="P:cell redox homeostasis"/>
    <property type="evidence" value="ECO:0007669"/>
    <property type="project" value="TreeGrafter"/>
</dbReference>
<keyword evidence="6" id="KW-1015">Disulfide bond</keyword>
<dbReference type="KEGG" id="hrr:HZS55_09445"/>
<organism evidence="13 14">
    <name type="scientific">Halosimplex rubrum</name>
    <dbReference type="NCBI Taxonomy" id="869889"/>
    <lineage>
        <taxon>Archaea</taxon>
        <taxon>Methanobacteriati</taxon>
        <taxon>Methanobacteriota</taxon>
        <taxon>Stenosarchaea group</taxon>
        <taxon>Halobacteria</taxon>
        <taxon>Halobacteriales</taxon>
        <taxon>Haloarculaceae</taxon>
        <taxon>Halosimplex</taxon>
    </lineage>
</organism>
<dbReference type="GeneID" id="56078086"/>
<dbReference type="GO" id="GO:0034599">
    <property type="term" value="P:cellular response to oxidative stress"/>
    <property type="evidence" value="ECO:0007669"/>
    <property type="project" value="TreeGrafter"/>
</dbReference>
<reference evidence="13 14" key="1">
    <citation type="submission" date="2020-07" db="EMBL/GenBank/DDBJ databases">
        <title>Halosimplex pelagicum sp. nov. and Halosimplex rubrum sp. nov., isolated from salted brown alga Laminaria, and emended description of the genus Halosimplex.</title>
        <authorList>
            <person name="Cui H."/>
        </authorList>
    </citation>
    <scope>NUCLEOTIDE SEQUENCE [LARGE SCALE GENOMIC DNA]</scope>
    <source>
        <strain evidence="13 14">R27</strain>
    </source>
</reference>
<dbReference type="OrthoDB" id="165617at2157"/>
<dbReference type="SUPFAM" id="SSF52833">
    <property type="entry name" value="Thioredoxin-like"/>
    <property type="match status" value="1"/>
</dbReference>
<keyword evidence="3" id="KW-0575">Peroxidase</keyword>
<dbReference type="Gene3D" id="3.40.30.10">
    <property type="entry name" value="Glutaredoxin"/>
    <property type="match status" value="1"/>
</dbReference>
<evidence type="ECO:0000256" key="2">
    <source>
        <dbReference type="ARBA" id="ARBA00013017"/>
    </source>
</evidence>
<dbReference type="InterPro" id="IPR036249">
    <property type="entry name" value="Thioredoxin-like_sf"/>
</dbReference>
<dbReference type="InterPro" id="IPR000866">
    <property type="entry name" value="AhpC/TSA"/>
</dbReference>
<feature type="domain" description="Thioredoxin" evidence="12">
    <location>
        <begin position="2"/>
        <end position="157"/>
    </location>
</feature>
<keyword evidence="14" id="KW-1185">Reference proteome</keyword>
<evidence type="ECO:0000313" key="14">
    <source>
        <dbReference type="Proteomes" id="UP000509667"/>
    </source>
</evidence>
<comment type="subunit">
    <text evidence="1">Monomer.</text>
</comment>
<gene>
    <name evidence="13" type="ORF">HZS55_09445</name>
</gene>
<accession>A0A7D5P4P3</accession>
<evidence type="ECO:0000256" key="6">
    <source>
        <dbReference type="ARBA" id="ARBA00023157"/>
    </source>
</evidence>
<dbReference type="EC" id="1.11.1.24" evidence="2"/>
<feature type="active site" description="Cysteine sulfenic acid (-SOH) intermediate; for peroxidase activity" evidence="11">
    <location>
        <position position="48"/>
    </location>
</feature>
<dbReference type="EMBL" id="CP058910">
    <property type="protein sequence ID" value="QLH77505.1"/>
    <property type="molecule type" value="Genomic_DNA"/>
</dbReference>
<proteinExistence type="inferred from homology"/>
<comment type="similarity">
    <text evidence="9">Belongs to the peroxiredoxin family. BCP/PrxQ subfamily.</text>
</comment>
<evidence type="ECO:0000256" key="4">
    <source>
        <dbReference type="ARBA" id="ARBA00022862"/>
    </source>
</evidence>
<protein>
    <recommendedName>
        <fullName evidence="2">thioredoxin-dependent peroxiredoxin</fullName>
        <ecNumber evidence="2">1.11.1.24</ecNumber>
    </recommendedName>
    <alternativeName>
        <fullName evidence="8">Thioredoxin peroxidase</fullName>
    </alternativeName>
</protein>
<keyword evidence="7" id="KW-0676">Redox-active center</keyword>
<evidence type="ECO:0000256" key="8">
    <source>
        <dbReference type="ARBA" id="ARBA00032824"/>
    </source>
</evidence>
<dbReference type="AlphaFoldDB" id="A0A7D5P4P3"/>
<evidence type="ECO:0000256" key="10">
    <source>
        <dbReference type="ARBA" id="ARBA00049091"/>
    </source>
</evidence>
<keyword evidence="5" id="KW-0560">Oxidoreductase</keyword>
<dbReference type="InterPro" id="IPR013766">
    <property type="entry name" value="Thioredoxin_domain"/>
</dbReference>
<dbReference type="PANTHER" id="PTHR42801">
    <property type="entry name" value="THIOREDOXIN-DEPENDENT PEROXIDE REDUCTASE"/>
    <property type="match status" value="1"/>
</dbReference>
<dbReference type="GO" id="GO:0008379">
    <property type="term" value="F:thioredoxin peroxidase activity"/>
    <property type="evidence" value="ECO:0007669"/>
    <property type="project" value="TreeGrafter"/>
</dbReference>
<evidence type="ECO:0000256" key="9">
    <source>
        <dbReference type="ARBA" id="ARBA00038489"/>
    </source>
</evidence>
<sequence length="157" mass="17500">MLTAGSAAPDFILPGTDGETIREYMLAEHTREGPVVLAFYLFDFHPTCTDELCEIQNLGWFDVREDVTVLGVSRDSAFSHRAFAREYDIPFPLLTDSDGAVSERYGVRIDELAGHRDVSNRAVFVVDADTKVRYAWAADDPSAQPDWEAVRAALDDL</sequence>
<evidence type="ECO:0000256" key="5">
    <source>
        <dbReference type="ARBA" id="ARBA00023002"/>
    </source>
</evidence>
<dbReference type="PANTHER" id="PTHR42801:SF22">
    <property type="entry name" value="PEROXIREDOXIN SLL0755-RELATED"/>
    <property type="match status" value="1"/>
</dbReference>
<dbReference type="InterPro" id="IPR050924">
    <property type="entry name" value="Peroxiredoxin_BCP/PrxQ"/>
</dbReference>
<keyword evidence="4" id="KW-0049">Antioxidant</keyword>
<evidence type="ECO:0000313" key="13">
    <source>
        <dbReference type="EMBL" id="QLH77505.1"/>
    </source>
</evidence>
<dbReference type="PROSITE" id="PS51352">
    <property type="entry name" value="THIOREDOXIN_2"/>
    <property type="match status" value="1"/>
</dbReference>
<dbReference type="RefSeq" id="WP_179911431.1">
    <property type="nucleotide sequence ID" value="NZ_CP058910.1"/>
</dbReference>
<dbReference type="Proteomes" id="UP000509667">
    <property type="component" value="Chromosome"/>
</dbReference>
<name>A0A7D5P4P3_9EURY</name>
<evidence type="ECO:0000259" key="12">
    <source>
        <dbReference type="PROSITE" id="PS51352"/>
    </source>
</evidence>
<evidence type="ECO:0000256" key="11">
    <source>
        <dbReference type="PIRSR" id="PIRSR000239-1"/>
    </source>
</evidence>
<dbReference type="InterPro" id="IPR024706">
    <property type="entry name" value="Peroxiredoxin_AhpC-typ"/>
</dbReference>
<evidence type="ECO:0000256" key="3">
    <source>
        <dbReference type="ARBA" id="ARBA00022559"/>
    </source>
</evidence>
<evidence type="ECO:0000256" key="1">
    <source>
        <dbReference type="ARBA" id="ARBA00011245"/>
    </source>
</evidence>
<comment type="catalytic activity">
    <reaction evidence="10">
        <text>a hydroperoxide + [thioredoxin]-dithiol = an alcohol + [thioredoxin]-disulfide + H2O</text>
        <dbReference type="Rhea" id="RHEA:62620"/>
        <dbReference type="Rhea" id="RHEA-COMP:10698"/>
        <dbReference type="Rhea" id="RHEA-COMP:10700"/>
        <dbReference type="ChEBI" id="CHEBI:15377"/>
        <dbReference type="ChEBI" id="CHEBI:29950"/>
        <dbReference type="ChEBI" id="CHEBI:30879"/>
        <dbReference type="ChEBI" id="CHEBI:35924"/>
        <dbReference type="ChEBI" id="CHEBI:50058"/>
        <dbReference type="EC" id="1.11.1.24"/>
    </reaction>
</comment>